<proteinExistence type="predicted"/>
<keyword evidence="1" id="KW-0812">Transmembrane</keyword>
<sequence>MTEQANIEFSNIEIAADDMPQLQALTYTSLSEKYAPTHRLVSLVTTVTMMLILVFISYQPFIDISKNVVNTLQYPIWGIGTLGLVISLYHSLADPKKRYAIREHDISYQSGLVFRKTVSQPILRVQHVELKRGPIDRKVGLANLQVFSAGGAMHTFEIPGLDVETAENMRQFILAHKDINLHG</sequence>
<dbReference type="PANTHER" id="PTHR34473">
    <property type="entry name" value="UPF0699 TRANSMEMBRANE PROTEIN YDBS"/>
    <property type="match status" value="1"/>
</dbReference>
<feature type="transmembrane region" description="Helical" evidence="1">
    <location>
        <begin position="40"/>
        <end position="62"/>
    </location>
</feature>
<dbReference type="Pfam" id="PF03703">
    <property type="entry name" value="bPH_2"/>
    <property type="match status" value="1"/>
</dbReference>
<evidence type="ECO:0000313" key="4">
    <source>
        <dbReference type="Proteomes" id="UP001248581"/>
    </source>
</evidence>
<dbReference type="RefSeq" id="WP_348387828.1">
    <property type="nucleotide sequence ID" value="NZ_CP134146.1"/>
</dbReference>
<protein>
    <submittedName>
        <fullName evidence="3">PH domain-containing protein</fullName>
    </submittedName>
</protein>
<evidence type="ECO:0000259" key="2">
    <source>
        <dbReference type="Pfam" id="PF03703"/>
    </source>
</evidence>
<dbReference type="EMBL" id="CP134146">
    <property type="protein sequence ID" value="WNC68674.1"/>
    <property type="molecule type" value="Genomic_DNA"/>
</dbReference>
<dbReference type="Proteomes" id="UP001248581">
    <property type="component" value="Chromosome"/>
</dbReference>
<reference evidence="4" key="1">
    <citation type="submission" date="2023-09" db="EMBL/GenBank/DDBJ databases">
        <authorList>
            <person name="Li S."/>
            <person name="Li X."/>
            <person name="Zhang C."/>
            <person name="Zhao Z."/>
        </authorList>
    </citation>
    <scope>NUCLEOTIDE SEQUENCE [LARGE SCALE GENOMIC DNA]</scope>
    <source>
        <strain evidence="4">SQ345</strain>
    </source>
</reference>
<gene>
    <name evidence="3" type="ORF">RI845_00660</name>
</gene>
<name>A0ABY9TLM2_9GAMM</name>
<accession>A0ABY9TLM2</accession>
<evidence type="ECO:0000313" key="3">
    <source>
        <dbReference type="EMBL" id="WNC68674.1"/>
    </source>
</evidence>
<keyword evidence="4" id="KW-1185">Reference proteome</keyword>
<feature type="domain" description="YdbS-like PH" evidence="2">
    <location>
        <begin position="98"/>
        <end position="173"/>
    </location>
</feature>
<keyword evidence="1" id="KW-0472">Membrane</keyword>
<organism evidence="3 4">
    <name type="scientific">Thalassotalea nanhaiensis</name>
    <dbReference type="NCBI Taxonomy" id="3065648"/>
    <lineage>
        <taxon>Bacteria</taxon>
        <taxon>Pseudomonadati</taxon>
        <taxon>Pseudomonadota</taxon>
        <taxon>Gammaproteobacteria</taxon>
        <taxon>Alteromonadales</taxon>
        <taxon>Colwelliaceae</taxon>
        <taxon>Thalassotalea</taxon>
    </lineage>
</organism>
<evidence type="ECO:0000256" key="1">
    <source>
        <dbReference type="SAM" id="Phobius"/>
    </source>
</evidence>
<dbReference type="InterPro" id="IPR005182">
    <property type="entry name" value="YdbS-like_PH"/>
</dbReference>
<keyword evidence="1" id="KW-1133">Transmembrane helix</keyword>
<dbReference type="PANTHER" id="PTHR34473:SF2">
    <property type="entry name" value="UPF0699 TRANSMEMBRANE PROTEIN YDBT"/>
    <property type="match status" value="1"/>
</dbReference>
<feature type="transmembrane region" description="Helical" evidence="1">
    <location>
        <begin position="74"/>
        <end position="92"/>
    </location>
</feature>